<evidence type="ECO:0000313" key="3">
    <source>
        <dbReference type="Proteomes" id="UP000284751"/>
    </source>
</evidence>
<sequence length="217" mass="25483">MTKREEFFKKLYPFLLGFYALFNIAWGSYYIVQAKPYYYILAFCSLLFIPIVELFYKLLHFKPVYQLNAFIYIFIFMLYTLGLVLRFYSVVPYYDKVAHTLSGVFVSFLGLILFYLIKPNRKIEEIDFPLASVFTIAVSMAMACFWEICEYVLSLIVHNDPQMVAATGIQDTMLDMIVCTIGALLMLIPYYFYYKKKKVGFIMGGFQQMVQINLQNK</sequence>
<feature type="transmembrane region" description="Helical" evidence="1">
    <location>
        <begin position="173"/>
        <end position="193"/>
    </location>
</feature>
<dbReference type="Pfam" id="PF09997">
    <property type="entry name" value="DUF2238"/>
    <property type="match status" value="1"/>
</dbReference>
<evidence type="ECO:0000256" key="1">
    <source>
        <dbReference type="SAM" id="Phobius"/>
    </source>
</evidence>
<feature type="transmembrane region" description="Helical" evidence="1">
    <location>
        <begin position="70"/>
        <end position="91"/>
    </location>
</feature>
<proteinExistence type="predicted"/>
<protein>
    <recommendedName>
        <fullName evidence="4">DUF2238 domain-containing protein</fullName>
    </recommendedName>
</protein>
<keyword evidence="1" id="KW-0472">Membrane</keyword>
<evidence type="ECO:0008006" key="4">
    <source>
        <dbReference type="Google" id="ProtNLM"/>
    </source>
</evidence>
<name>A0A412ASE8_9FIRM</name>
<feature type="transmembrane region" description="Helical" evidence="1">
    <location>
        <begin position="128"/>
        <end position="153"/>
    </location>
</feature>
<dbReference type="EMBL" id="QRTC01000088">
    <property type="protein sequence ID" value="RGQ33996.1"/>
    <property type="molecule type" value="Genomic_DNA"/>
</dbReference>
<feature type="transmembrane region" description="Helical" evidence="1">
    <location>
        <begin position="37"/>
        <end position="58"/>
    </location>
</feature>
<organism evidence="2 3">
    <name type="scientific">[Clostridium] leptum</name>
    <dbReference type="NCBI Taxonomy" id="1535"/>
    <lineage>
        <taxon>Bacteria</taxon>
        <taxon>Bacillati</taxon>
        <taxon>Bacillota</taxon>
        <taxon>Clostridia</taxon>
        <taxon>Eubacteriales</taxon>
        <taxon>Oscillospiraceae</taxon>
        <taxon>Oscillospiraceae incertae sedis</taxon>
    </lineage>
</organism>
<feature type="transmembrane region" description="Helical" evidence="1">
    <location>
        <begin position="97"/>
        <end position="116"/>
    </location>
</feature>
<gene>
    <name evidence="2" type="ORF">DWY99_13750</name>
</gene>
<reference evidence="2 3" key="1">
    <citation type="submission" date="2018-08" db="EMBL/GenBank/DDBJ databases">
        <title>A genome reference for cultivated species of the human gut microbiota.</title>
        <authorList>
            <person name="Zou Y."/>
            <person name="Xue W."/>
            <person name="Luo G."/>
        </authorList>
    </citation>
    <scope>NUCLEOTIDE SEQUENCE [LARGE SCALE GENOMIC DNA]</scope>
    <source>
        <strain evidence="2 3">AF28-26</strain>
    </source>
</reference>
<dbReference type="Proteomes" id="UP000284751">
    <property type="component" value="Unassembled WGS sequence"/>
</dbReference>
<keyword evidence="1" id="KW-0812">Transmembrane</keyword>
<feature type="transmembrane region" description="Helical" evidence="1">
    <location>
        <begin position="12"/>
        <end position="31"/>
    </location>
</feature>
<evidence type="ECO:0000313" key="2">
    <source>
        <dbReference type="EMBL" id="RGQ33996.1"/>
    </source>
</evidence>
<comment type="caution">
    <text evidence="2">The sequence shown here is derived from an EMBL/GenBank/DDBJ whole genome shotgun (WGS) entry which is preliminary data.</text>
</comment>
<dbReference type="AlphaFoldDB" id="A0A412ASE8"/>
<keyword evidence="1" id="KW-1133">Transmembrane helix</keyword>
<dbReference type="InterPro" id="IPR014509">
    <property type="entry name" value="YjdF-like"/>
</dbReference>
<accession>A0A412ASE8</accession>